<reference evidence="1" key="1">
    <citation type="submission" date="2022-03" db="EMBL/GenBank/DDBJ databases">
        <authorList>
            <person name="Alioto T."/>
            <person name="Alioto T."/>
            <person name="Gomez Garrido J."/>
        </authorList>
    </citation>
    <scope>NUCLEOTIDE SEQUENCE</scope>
</reference>
<sequence>MAVSRVLHELPNNFEHKSLSTPSEPQFGPTLAPTLTLTITDLQCGDLRLNRSLPLTGTCGLVPHIPPPVCPWETIPTLLKCEGKLHGQRYHVLASLRWQTLHA</sequence>
<proteinExistence type="predicted"/>
<gene>
    <name evidence="1" type="ORF">PECUL_23A032549</name>
</gene>
<protein>
    <submittedName>
        <fullName evidence="1">Uncharacterized protein</fullName>
    </submittedName>
</protein>
<keyword evidence="2" id="KW-1185">Reference proteome</keyword>
<dbReference type="EMBL" id="OW240918">
    <property type="protein sequence ID" value="CAH2306028.1"/>
    <property type="molecule type" value="Genomic_DNA"/>
</dbReference>
<evidence type="ECO:0000313" key="2">
    <source>
        <dbReference type="Proteomes" id="UP001295444"/>
    </source>
</evidence>
<evidence type="ECO:0000313" key="1">
    <source>
        <dbReference type="EMBL" id="CAH2306028.1"/>
    </source>
</evidence>
<organism evidence="1 2">
    <name type="scientific">Pelobates cultripes</name>
    <name type="common">Western spadefoot toad</name>
    <dbReference type="NCBI Taxonomy" id="61616"/>
    <lineage>
        <taxon>Eukaryota</taxon>
        <taxon>Metazoa</taxon>
        <taxon>Chordata</taxon>
        <taxon>Craniata</taxon>
        <taxon>Vertebrata</taxon>
        <taxon>Euteleostomi</taxon>
        <taxon>Amphibia</taxon>
        <taxon>Batrachia</taxon>
        <taxon>Anura</taxon>
        <taxon>Pelobatoidea</taxon>
        <taxon>Pelobatidae</taxon>
        <taxon>Pelobates</taxon>
    </lineage>
</organism>
<dbReference type="AlphaFoldDB" id="A0AAD1WEF0"/>
<accession>A0AAD1WEF0</accession>
<dbReference type="Proteomes" id="UP001295444">
    <property type="component" value="Chromosome 07"/>
</dbReference>
<name>A0AAD1WEF0_PELCU</name>